<dbReference type="PANTHER" id="PTHR18895">
    <property type="entry name" value="HEMK METHYLTRANSFERASE"/>
    <property type="match status" value="1"/>
</dbReference>
<dbReference type="Gene3D" id="1.10.8.10">
    <property type="entry name" value="DNA helicase RuvA subunit, C-terminal domain"/>
    <property type="match status" value="1"/>
</dbReference>
<dbReference type="HAMAP" id="MF_02126">
    <property type="entry name" value="RF_methyltr_PrmC"/>
    <property type="match status" value="1"/>
</dbReference>
<evidence type="ECO:0000256" key="3">
    <source>
        <dbReference type="ARBA" id="ARBA00022691"/>
    </source>
</evidence>
<feature type="binding site" evidence="5">
    <location>
        <position position="166"/>
    </location>
    <ligand>
        <name>S-adenosyl-L-methionine</name>
        <dbReference type="ChEBI" id="CHEBI:59789"/>
    </ligand>
</feature>
<name>G4CIY6_9NEIS</name>
<keyword evidence="1 5" id="KW-0489">Methyltransferase</keyword>
<evidence type="ECO:0000256" key="1">
    <source>
        <dbReference type="ARBA" id="ARBA00022603"/>
    </source>
</evidence>
<organism evidence="8 9">
    <name type="scientific">Neisseria shayeganii 871</name>
    <dbReference type="NCBI Taxonomy" id="1032488"/>
    <lineage>
        <taxon>Bacteria</taxon>
        <taxon>Pseudomonadati</taxon>
        <taxon>Pseudomonadota</taxon>
        <taxon>Betaproteobacteria</taxon>
        <taxon>Neisseriales</taxon>
        <taxon>Neisseriaceae</taxon>
        <taxon>Neisseria</taxon>
    </lineage>
</organism>
<evidence type="ECO:0000313" key="8">
    <source>
        <dbReference type="EMBL" id="EGY52223.1"/>
    </source>
</evidence>
<dbReference type="InterPro" id="IPR029063">
    <property type="entry name" value="SAM-dependent_MTases_sf"/>
</dbReference>
<evidence type="ECO:0000313" key="9">
    <source>
        <dbReference type="Proteomes" id="UP000003019"/>
    </source>
</evidence>
<dbReference type="OrthoDB" id="9800643at2"/>
<protein>
    <recommendedName>
        <fullName evidence="5">Release factor glutamine methyltransferase</fullName>
        <shortName evidence="5">RF MTase</shortName>
        <ecNumber evidence="5">2.1.1.297</ecNumber>
    </recommendedName>
    <alternativeName>
        <fullName evidence="5">N5-glutamine methyltransferase PrmC</fullName>
    </alternativeName>
    <alternativeName>
        <fullName evidence="5">Protein-(glutamine-N5) MTase PrmC</fullName>
    </alternativeName>
    <alternativeName>
        <fullName evidence="5">Protein-glutamine N-methyltransferase PrmC</fullName>
    </alternativeName>
</protein>
<comment type="caution">
    <text evidence="8">The sequence shown here is derived from an EMBL/GenBank/DDBJ whole genome shotgun (WGS) entry which is preliminary data.</text>
</comment>
<dbReference type="GO" id="GO:0003676">
    <property type="term" value="F:nucleic acid binding"/>
    <property type="evidence" value="ECO:0007669"/>
    <property type="project" value="InterPro"/>
</dbReference>
<sequence>MMFHTSPLTYEQWLRQSGLPRLEGRLLLQACCGLSHAQLISRGGEAVPAAQWADLNALAQRRRNGEPLAYLLGWREFYGRRFRVSPAVLIPRPETEHLLEAALERLPAGGRVWDLGTGSGALAVSAALERPDAAVRASDLSREALAVAQENAETLGARIEFACGSWFEAQPAAAGHFDILLSNPPYIEQGDPHLQQGDLRFEPAAALTDFGDGLAHIRTLAAGAVRHLKAGGWLMLEHGWNQGPAVRGILAENRFQDVATLPDLAGLDRITLGRLPD</sequence>
<dbReference type="InterPro" id="IPR019874">
    <property type="entry name" value="RF_methyltr_PrmC"/>
</dbReference>
<evidence type="ECO:0000259" key="7">
    <source>
        <dbReference type="Pfam" id="PF17827"/>
    </source>
</evidence>
<feature type="binding site" evidence="5">
    <location>
        <position position="139"/>
    </location>
    <ligand>
        <name>S-adenosyl-L-methionine</name>
        <dbReference type="ChEBI" id="CHEBI:59789"/>
    </ligand>
</feature>
<dbReference type="Proteomes" id="UP000003019">
    <property type="component" value="Unassembled WGS sequence"/>
</dbReference>
<dbReference type="STRING" id="1032488.HMPREF9371_1575"/>
<dbReference type="AlphaFoldDB" id="G4CIY6"/>
<dbReference type="GO" id="GO:0032259">
    <property type="term" value="P:methylation"/>
    <property type="evidence" value="ECO:0007669"/>
    <property type="project" value="UniProtKB-KW"/>
</dbReference>
<dbReference type="PATRIC" id="fig|1032488.3.peg.1486"/>
<feature type="binding site" evidence="5">
    <location>
        <begin position="183"/>
        <end position="186"/>
    </location>
    <ligand>
        <name>substrate</name>
    </ligand>
</feature>
<dbReference type="RefSeq" id="WP_009119265.1">
    <property type="nucleotide sequence ID" value="NZ_JH164926.1"/>
</dbReference>
<dbReference type="CDD" id="cd02440">
    <property type="entry name" value="AdoMet_MTases"/>
    <property type="match status" value="1"/>
</dbReference>
<accession>G4CIY6</accession>
<feature type="binding site" evidence="5">
    <location>
        <begin position="116"/>
        <end position="120"/>
    </location>
    <ligand>
        <name>S-adenosyl-L-methionine</name>
        <dbReference type="ChEBI" id="CHEBI:59789"/>
    </ligand>
</feature>
<dbReference type="SUPFAM" id="SSF53335">
    <property type="entry name" value="S-adenosyl-L-methionine-dependent methyltransferases"/>
    <property type="match status" value="1"/>
</dbReference>
<keyword evidence="3 5" id="KW-0949">S-adenosyl-L-methionine</keyword>
<dbReference type="FunFam" id="3.40.50.150:FF:000053">
    <property type="entry name" value="Release factor glutamine methyltransferase"/>
    <property type="match status" value="1"/>
</dbReference>
<dbReference type="InterPro" id="IPR050320">
    <property type="entry name" value="N5-glutamine_MTase"/>
</dbReference>
<dbReference type="NCBIfam" id="TIGR00536">
    <property type="entry name" value="hemK_fam"/>
    <property type="match status" value="1"/>
</dbReference>
<gene>
    <name evidence="8" type="primary">hemK</name>
    <name evidence="5" type="synonym">prmC</name>
    <name evidence="8" type="ORF">HMPREF9371_1575</name>
</gene>
<evidence type="ECO:0000256" key="5">
    <source>
        <dbReference type="HAMAP-Rule" id="MF_02126"/>
    </source>
</evidence>
<dbReference type="Pfam" id="PF17827">
    <property type="entry name" value="PrmC_N"/>
    <property type="match status" value="1"/>
</dbReference>
<dbReference type="HOGENOM" id="CLU_018398_3_0_4"/>
<feature type="domain" description="Methyltransferase small" evidence="6">
    <location>
        <begin position="102"/>
        <end position="192"/>
    </location>
</feature>
<comment type="catalytic activity">
    <reaction evidence="4 5">
        <text>L-glutaminyl-[peptide chain release factor] + S-adenosyl-L-methionine = N(5)-methyl-L-glutaminyl-[peptide chain release factor] + S-adenosyl-L-homocysteine + H(+)</text>
        <dbReference type="Rhea" id="RHEA:42896"/>
        <dbReference type="Rhea" id="RHEA-COMP:10271"/>
        <dbReference type="Rhea" id="RHEA-COMP:10272"/>
        <dbReference type="ChEBI" id="CHEBI:15378"/>
        <dbReference type="ChEBI" id="CHEBI:30011"/>
        <dbReference type="ChEBI" id="CHEBI:57856"/>
        <dbReference type="ChEBI" id="CHEBI:59789"/>
        <dbReference type="ChEBI" id="CHEBI:61891"/>
        <dbReference type="EC" id="2.1.1.297"/>
    </reaction>
</comment>
<dbReference type="InterPro" id="IPR040758">
    <property type="entry name" value="PrmC_N"/>
</dbReference>
<dbReference type="Gene3D" id="3.40.50.150">
    <property type="entry name" value="Vaccinia Virus protein VP39"/>
    <property type="match status" value="1"/>
</dbReference>
<dbReference type="PROSITE" id="PS00092">
    <property type="entry name" value="N6_MTASE"/>
    <property type="match status" value="1"/>
</dbReference>
<comment type="similarity">
    <text evidence="5">Belongs to the protein N5-glutamine methyltransferase family. PrmC subfamily.</text>
</comment>
<proteinExistence type="inferred from homology"/>
<dbReference type="Pfam" id="PF05175">
    <property type="entry name" value="MTS"/>
    <property type="match status" value="1"/>
</dbReference>
<keyword evidence="2 5" id="KW-0808">Transferase</keyword>
<dbReference type="EMBL" id="AGAY01000057">
    <property type="protein sequence ID" value="EGY52223.1"/>
    <property type="molecule type" value="Genomic_DNA"/>
</dbReference>
<dbReference type="InterPro" id="IPR002052">
    <property type="entry name" value="DNA_methylase_N6_adenine_CS"/>
</dbReference>
<reference evidence="8 9" key="1">
    <citation type="submission" date="2011-05" db="EMBL/GenBank/DDBJ databases">
        <authorList>
            <person name="Muzny D."/>
            <person name="Qin X."/>
            <person name="Deng J."/>
            <person name="Jiang H."/>
            <person name="Liu Y."/>
            <person name="Qu J."/>
            <person name="Song X.-Z."/>
            <person name="Zhang L."/>
            <person name="Thornton R."/>
            <person name="Coyle M."/>
            <person name="Francisco L."/>
            <person name="Jackson L."/>
            <person name="Javaid M."/>
            <person name="Korchina V."/>
            <person name="Kovar C."/>
            <person name="Mata R."/>
            <person name="Mathew T."/>
            <person name="Ngo R."/>
            <person name="Nguyen L."/>
            <person name="Nguyen N."/>
            <person name="Okwuonu G."/>
            <person name="Ongeri F."/>
            <person name="Pham C."/>
            <person name="Simmons D."/>
            <person name="Wilczek-Boney K."/>
            <person name="Hale W."/>
            <person name="Jakkamsetti A."/>
            <person name="Pham P."/>
            <person name="Ruth R."/>
            <person name="San Lucas F."/>
            <person name="Warren J."/>
            <person name="Zhang J."/>
            <person name="Zhao Z."/>
            <person name="Zhou C."/>
            <person name="Zhu D."/>
            <person name="Lee S."/>
            <person name="Bess C."/>
            <person name="Blankenburg K."/>
            <person name="Forbes L."/>
            <person name="Fu Q."/>
            <person name="Gubbala S."/>
            <person name="Hirani K."/>
            <person name="Jayaseelan J.C."/>
            <person name="Lara F."/>
            <person name="Munidasa M."/>
            <person name="Palculict T."/>
            <person name="Patil S."/>
            <person name="Pu L.-L."/>
            <person name="Saada N."/>
            <person name="Tang L."/>
            <person name="Weissenberger G."/>
            <person name="Zhu Y."/>
            <person name="Hemphill L."/>
            <person name="Shang Y."/>
            <person name="Youmans B."/>
            <person name="Ayvaz T."/>
            <person name="Ross M."/>
            <person name="Santibanez J."/>
            <person name="Aqrawi P."/>
            <person name="Gross S."/>
            <person name="Joshi V."/>
            <person name="Fowler G."/>
            <person name="Nazareth L."/>
            <person name="Reid J."/>
            <person name="Worley K."/>
            <person name="Petrosino J."/>
            <person name="Highlander S."/>
            <person name="Gibbs R."/>
        </authorList>
    </citation>
    <scope>NUCLEOTIDE SEQUENCE [LARGE SCALE GENOMIC DNA]</scope>
    <source>
        <strain evidence="8 9">871</strain>
    </source>
</reference>
<keyword evidence="9" id="KW-1185">Reference proteome</keyword>
<evidence type="ECO:0000256" key="2">
    <source>
        <dbReference type="ARBA" id="ARBA00022679"/>
    </source>
</evidence>
<dbReference type="InterPro" id="IPR007848">
    <property type="entry name" value="Small_mtfrase_dom"/>
</dbReference>
<dbReference type="PANTHER" id="PTHR18895:SF74">
    <property type="entry name" value="MTRF1L RELEASE FACTOR GLUTAMINE METHYLTRANSFERASE"/>
    <property type="match status" value="1"/>
</dbReference>
<dbReference type="InterPro" id="IPR004556">
    <property type="entry name" value="HemK-like"/>
</dbReference>
<dbReference type="NCBIfam" id="TIGR03534">
    <property type="entry name" value="RF_mod_PrmC"/>
    <property type="match status" value="1"/>
</dbReference>
<feature type="domain" description="Release factor glutamine methyltransferase N-terminal" evidence="7">
    <location>
        <begin position="14"/>
        <end position="73"/>
    </location>
</feature>
<dbReference type="EC" id="2.1.1.297" evidence="5"/>
<evidence type="ECO:0000256" key="4">
    <source>
        <dbReference type="ARBA" id="ARBA00048391"/>
    </source>
</evidence>
<dbReference type="GO" id="GO:0102559">
    <property type="term" value="F:peptide chain release factor N(5)-glutamine methyltransferase activity"/>
    <property type="evidence" value="ECO:0007669"/>
    <property type="project" value="UniProtKB-EC"/>
</dbReference>
<evidence type="ECO:0000259" key="6">
    <source>
        <dbReference type="Pfam" id="PF05175"/>
    </source>
</evidence>
<feature type="binding site" evidence="5">
    <location>
        <position position="183"/>
    </location>
    <ligand>
        <name>S-adenosyl-L-methionine</name>
        <dbReference type="ChEBI" id="CHEBI:59789"/>
    </ligand>
</feature>
<comment type="function">
    <text evidence="5">Methylates the class 1 translation termination release factors RF1/PrfA and RF2/PrfB on the glutamine residue of the universally conserved GGQ motif.</text>
</comment>